<feature type="compositionally biased region" description="Gly residues" evidence="19">
    <location>
        <begin position="943"/>
        <end position="955"/>
    </location>
</feature>
<dbReference type="GO" id="GO:0003723">
    <property type="term" value="F:RNA binding"/>
    <property type="evidence" value="ECO:0007669"/>
    <property type="project" value="UniProtKB-KW"/>
</dbReference>
<keyword evidence="7" id="KW-0547">Nucleotide-binding</keyword>
<feature type="compositionally biased region" description="Low complexity" evidence="19">
    <location>
        <begin position="825"/>
        <end position="845"/>
    </location>
</feature>
<evidence type="ECO:0000256" key="1">
    <source>
        <dbReference type="ARBA" id="ARBA00009968"/>
    </source>
</evidence>
<dbReference type="InterPro" id="IPR045864">
    <property type="entry name" value="aa-tRNA-synth_II/BPL/LPL"/>
</dbReference>
<dbReference type="InterPro" id="IPR036282">
    <property type="entry name" value="Glutathione-S-Trfase_C_sf"/>
</dbReference>
<dbReference type="GO" id="GO:0017101">
    <property type="term" value="C:aminoacyl-tRNA synthetase multienzyme complex"/>
    <property type="evidence" value="ECO:0007669"/>
    <property type="project" value="UniProtKB-ARBA"/>
</dbReference>
<comment type="similarity">
    <text evidence="16">In the N-terminal section; belongs to the class-I aminoacyl-tRNA synthetase family. Glutamate--tRNA ligase type 2 subfamily.</text>
</comment>
<dbReference type="GO" id="GO:0006424">
    <property type="term" value="P:glutamyl-tRNA aminoacylation"/>
    <property type="evidence" value="ECO:0007669"/>
    <property type="project" value="InterPro"/>
</dbReference>
<evidence type="ECO:0000256" key="2">
    <source>
        <dbReference type="ARBA" id="ARBA00012831"/>
    </source>
</evidence>
<feature type="compositionally biased region" description="Basic and acidic residues" evidence="19">
    <location>
        <begin position="906"/>
        <end position="920"/>
    </location>
</feature>
<dbReference type="InterPro" id="IPR000924">
    <property type="entry name" value="Glu/Gln-tRNA-synth"/>
</dbReference>
<dbReference type="Gene3D" id="3.90.800.10">
    <property type="entry name" value="Glutamyl-tRNA Synthetase, Domain 3"/>
    <property type="match status" value="1"/>
</dbReference>
<comment type="catalytic activity">
    <reaction evidence="15">
        <text>tRNA(Pro) + L-proline + ATP = L-prolyl-tRNA(Pro) + AMP + diphosphate</text>
        <dbReference type="Rhea" id="RHEA:14305"/>
        <dbReference type="Rhea" id="RHEA-COMP:9700"/>
        <dbReference type="Rhea" id="RHEA-COMP:9702"/>
        <dbReference type="ChEBI" id="CHEBI:30616"/>
        <dbReference type="ChEBI" id="CHEBI:33019"/>
        <dbReference type="ChEBI" id="CHEBI:60039"/>
        <dbReference type="ChEBI" id="CHEBI:78442"/>
        <dbReference type="ChEBI" id="CHEBI:78532"/>
        <dbReference type="ChEBI" id="CHEBI:456215"/>
        <dbReference type="EC" id="6.1.1.15"/>
    </reaction>
    <physiologicalReaction direction="left-to-right" evidence="15">
        <dbReference type="Rhea" id="RHEA:14306"/>
    </physiologicalReaction>
</comment>
<dbReference type="SUPFAM" id="SSF55681">
    <property type="entry name" value="Class II aaRS and biotin synthetases"/>
    <property type="match status" value="1"/>
</dbReference>
<evidence type="ECO:0000256" key="17">
    <source>
        <dbReference type="ARBA" id="ARBA00067786"/>
    </source>
</evidence>
<evidence type="ECO:0000256" key="10">
    <source>
        <dbReference type="ARBA" id="ARBA00022884"/>
    </source>
</evidence>
<dbReference type="GO" id="GO:0005524">
    <property type="term" value="F:ATP binding"/>
    <property type="evidence" value="ECO:0007669"/>
    <property type="project" value="UniProtKB-KW"/>
</dbReference>
<dbReference type="FunFam" id="3.40.50.800:FF:000005">
    <property type="entry name" value="bifunctional glutamate/proline--tRNA ligase"/>
    <property type="match status" value="1"/>
</dbReference>
<evidence type="ECO:0000313" key="22">
    <source>
        <dbReference type="Ensembl" id="ENSSMAP00000018586.2"/>
    </source>
</evidence>
<dbReference type="CDD" id="cd00862">
    <property type="entry name" value="ProRS_anticodon_zinc"/>
    <property type="match status" value="1"/>
</dbReference>
<dbReference type="PRINTS" id="PR00987">
    <property type="entry name" value="TRNASYNTHGLU"/>
</dbReference>
<dbReference type="Pfam" id="PF00749">
    <property type="entry name" value="tRNA-synt_1c"/>
    <property type="match status" value="1"/>
</dbReference>
<dbReference type="Pfam" id="PF00587">
    <property type="entry name" value="tRNA-synt_2b"/>
    <property type="match status" value="1"/>
</dbReference>
<dbReference type="PANTHER" id="PTHR43382">
    <property type="entry name" value="PROLYL-TRNA SYNTHETASE"/>
    <property type="match status" value="1"/>
</dbReference>
<dbReference type="InterPro" id="IPR011035">
    <property type="entry name" value="Ribosomal_bL25/Gln-tRNA_synth"/>
</dbReference>
<feature type="compositionally biased region" description="Polar residues" evidence="19">
    <location>
        <begin position="727"/>
        <end position="738"/>
    </location>
</feature>
<dbReference type="GO" id="GO:0046872">
    <property type="term" value="F:metal ion binding"/>
    <property type="evidence" value="ECO:0007669"/>
    <property type="project" value="UniProtKB-KW"/>
</dbReference>
<evidence type="ECO:0000259" key="20">
    <source>
        <dbReference type="PROSITE" id="PS50862"/>
    </source>
</evidence>
<dbReference type="FunFam" id="3.30.930.10:FF:000007">
    <property type="entry name" value="Bifunctional glutamate/proline--tRNA ligase"/>
    <property type="match status" value="1"/>
</dbReference>
<dbReference type="Gene3D" id="3.40.50.620">
    <property type="entry name" value="HUPs"/>
    <property type="match status" value="1"/>
</dbReference>
<name>A0A8D3AI29_SCOMX</name>
<dbReference type="SUPFAM" id="SSF52374">
    <property type="entry name" value="Nucleotidylyl transferase"/>
    <property type="match status" value="1"/>
</dbReference>
<dbReference type="InterPro" id="IPR009068">
    <property type="entry name" value="uS15_NS1_RNA-bd_sf"/>
</dbReference>
<dbReference type="Gene3D" id="3.30.110.30">
    <property type="entry name" value="C-terminal domain of ProRS"/>
    <property type="match status" value="1"/>
</dbReference>
<dbReference type="EC" id="6.1.1.17" evidence="3"/>
<dbReference type="PROSITE" id="PS00178">
    <property type="entry name" value="AA_TRNA_LIGASE_I"/>
    <property type="match status" value="1"/>
</dbReference>
<comment type="catalytic activity">
    <reaction evidence="14">
        <text>tRNA(Glu) + L-glutamate + ATP = L-glutamyl-tRNA(Glu) + AMP + diphosphate</text>
        <dbReference type="Rhea" id="RHEA:23540"/>
        <dbReference type="Rhea" id="RHEA-COMP:9663"/>
        <dbReference type="Rhea" id="RHEA-COMP:9680"/>
        <dbReference type="ChEBI" id="CHEBI:29985"/>
        <dbReference type="ChEBI" id="CHEBI:30616"/>
        <dbReference type="ChEBI" id="CHEBI:33019"/>
        <dbReference type="ChEBI" id="CHEBI:78442"/>
        <dbReference type="ChEBI" id="CHEBI:78520"/>
        <dbReference type="ChEBI" id="CHEBI:456215"/>
        <dbReference type="EC" id="6.1.1.17"/>
    </reaction>
    <physiologicalReaction direction="left-to-right" evidence="14">
        <dbReference type="Rhea" id="RHEA:23541"/>
    </physiologicalReaction>
</comment>
<dbReference type="GeneTree" id="ENSGT00550000074815"/>
<keyword evidence="12" id="KW-0030">Aminoacyl-tRNA synthetase</keyword>
<dbReference type="FunFam" id="3.30.110.30:FF:000001">
    <property type="entry name" value="Bifunctional glutamate/proline--tRNA ligase"/>
    <property type="match status" value="1"/>
</dbReference>
<dbReference type="InterPro" id="IPR002314">
    <property type="entry name" value="aa-tRNA-synt_IIb"/>
</dbReference>
<evidence type="ECO:0000256" key="12">
    <source>
        <dbReference type="ARBA" id="ARBA00023146"/>
    </source>
</evidence>
<feature type="region of interest" description="Disordered" evidence="19">
    <location>
        <begin position="715"/>
        <end position="753"/>
    </location>
</feature>
<dbReference type="Ensembl" id="ENSSMAT00000018815.2">
    <property type="protein sequence ID" value="ENSSMAP00000018586.2"/>
    <property type="gene ID" value="ENSSMAG00000011150.2"/>
</dbReference>
<keyword evidence="4" id="KW-0597">Phosphoprotein</keyword>
<dbReference type="PROSITE" id="PS51185">
    <property type="entry name" value="WHEP_TRS_2"/>
    <property type="match status" value="2"/>
</dbReference>
<evidence type="ECO:0000256" key="16">
    <source>
        <dbReference type="ARBA" id="ARBA00061295"/>
    </source>
</evidence>
<evidence type="ECO:0000256" key="19">
    <source>
        <dbReference type="SAM" id="MobiDB-lite"/>
    </source>
</evidence>
<dbReference type="Gene3D" id="2.40.240.10">
    <property type="entry name" value="Ribosomal Protein L25, Chain P"/>
    <property type="match status" value="1"/>
</dbReference>
<organism evidence="22 23">
    <name type="scientific">Scophthalmus maximus</name>
    <name type="common">Turbot</name>
    <name type="synonym">Psetta maxima</name>
    <dbReference type="NCBI Taxonomy" id="52904"/>
    <lineage>
        <taxon>Eukaryota</taxon>
        <taxon>Metazoa</taxon>
        <taxon>Chordata</taxon>
        <taxon>Craniata</taxon>
        <taxon>Vertebrata</taxon>
        <taxon>Euteleostomi</taxon>
        <taxon>Actinopterygii</taxon>
        <taxon>Neopterygii</taxon>
        <taxon>Teleostei</taxon>
        <taxon>Neoteleostei</taxon>
        <taxon>Acanthomorphata</taxon>
        <taxon>Carangaria</taxon>
        <taxon>Pleuronectiformes</taxon>
        <taxon>Pleuronectoidei</taxon>
        <taxon>Scophthalmidae</taxon>
        <taxon>Scophthalmus</taxon>
    </lineage>
</organism>
<dbReference type="FunFam" id="3.40.50.620:FF:000070">
    <property type="entry name" value="Bifunctional glutamate/proline--tRNA ligase"/>
    <property type="match status" value="1"/>
</dbReference>
<feature type="domain" description="WHEP-TRS" evidence="21">
    <location>
        <begin position="845"/>
        <end position="901"/>
    </location>
</feature>
<dbReference type="InterPro" id="IPR020058">
    <property type="entry name" value="Glu/Gln-tRNA-synth_Ib_cat-dom"/>
</dbReference>
<dbReference type="InterPro" id="IPR004526">
    <property type="entry name" value="Glu-tRNA-synth_arc/euk"/>
</dbReference>
<dbReference type="FunFam" id="3.90.800.10:FF:000001">
    <property type="entry name" value="Glutamine--tRNA ligase"/>
    <property type="match status" value="1"/>
</dbReference>
<dbReference type="Gene3D" id="1.10.287.10">
    <property type="entry name" value="S15/NS1, RNA-binding"/>
    <property type="match status" value="2"/>
</dbReference>
<dbReference type="NCBIfam" id="TIGR00463">
    <property type="entry name" value="gltX_arch"/>
    <property type="match status" value="1"/>
</dbReference>
<dbReference type="GO" id="GO:0005737">
    <property type="term" value="C:cytoplasm"/>
    <property type="evidence" value="ECO:0007669"/>
    <property type="project" value="InterPro"/>
</dbReference>
<dbReference type="Pfam" id="PF03950">
    <property type="entry name" value="tRNA-synt_1c_C"/>
    <property type="match status" value="1"/>
</dbReference>
<dbReference type="InterPro" id="IPR000738">
    <property type="entry name" value="WHEP-TRS_dom"/>
</dbReference>
<dbReference type="Gene3D" id="3.30.930.10">
    <property type="entry name" value="Bira Bifunctional Protein, Domain 2"/>
    <property type="match status" value="1"/>
</dbReference>
<comment type="similarity">
    <text evidence="1">In the C-terminal section; belongs to the class-II aminoacyl-tRNA synthetase family.</text>
</comment>
<dbReference type="EC" id="6.1.1.15" evidence="2"/>
<feature type="region of interest" description="Disordered" evidence="19">
    <location>
        <begin position="896"/>
        <end position="962"/>
    </location>
</feature>
<dbReference type="SUPFAM" id="SSF52954">
    <property type="entry name" value="Class II aaRS ABD-related"/>
    <property type="match status" value="1"/>
</dbReference>
<sequence>MINTSDPPLGALLAAEHVKGSVQVSVEEGKDTRLHVSDAIQFNDANSISRYLARVAPALGLYGANLMEQTEVDHWLEFSARRLCGQPGLTVALRELDVALSLRTFLVGHALTLADLSVWAALKGQHPPRMKQFGSLPEWPSQGKSFSHINRWFSFLSSQVPFTAVGNKYTNKKAPMTKSNVSSSEKKQDVGKFVDLPGAEMGKVVVRFPPEASGYLHIGHAKAALLNQHYQITFKGKLIMRFDDTNPEKEKEDFEKVILEDVSMLQIHPDQFTYTSDHFPTIMKFADQLLSEGKAYIDNTPPEQMKQEREQRTESKCRNNTVEQNMKMWSEMKAGTESGQTCCMRAKIDMKSNNGCLRDPTLYRCKNASHPRTGTSYNVYPTYDFACPIVDSLEGVTHALRTTEYHDRDEQFYWIIDALRLRKPYIWEYARLNLNNTVLSKRKLTWFVDQGYVDGWDDPRFPTVRGVLRRGMTVEGLKQFIAAQGGSRSVVNMEWDKIWAFNKKVIDPVAPRYTALSTSYVVPVSVPEATEEMKEVAKHPKNTEVGMKDVWYGPRVLIEGADAETFSEGEVVTFINWGNLIITKINKEADGKVVSMEARLNLDNKDYKKTTKITWLAETNSAPLLQTICINYQPLISKAVLTKDDDFKEYINKNSKLEEKMLGDPCLKNLKKGDIIQLQRRGFYICDQPYEPVSPNSCKESPCVLLYIPDGHTKEMPTAGSKDKGKSQASSNAVSAFKSTAPAPVQNSPSSAPAATGFYEKVAEQGEVVKKLKGEKAPKVGHQCYPFFETLYSDQVDAAVKQLLALKAEYKQQTGQDYKPGLQVPASPAQTQTSSSSTQSSSSPQVQELFSQVAQQGELVRKLKSEKAPKDQVDGAVKSLLDLKNKYKTLTGEDYKPVAASGATGGEDKNRKEKENKSEKQGGGAAGGGKKGKGDKAGQGKESSGGAGGAGGEGQGSKKQTRLGLEAKKEENLADWYSQVITKAEMIEYYDVSGCYVLRPWSYSIWEAIKEFFDREIKKLGVQNCYFPMFVSQAALEKEKSHIEDFAPEVAWVTRSGKTELAEPIAVRPTSETAMYPAYAKWVQSHRDLPIKLNQWCNVVRWEFKHPQPFLRTREFLWQEGHSAFATQEEAAEEVLQILDLYARVYEELMAIPVVKGRKTEKEKFAGGDYTTTVEAFISASGRAIQGATSHHLGQNFSRMFEIMFEDPKRPGEKQLAFQNSWGITTRTIGVLTMVHGDNMGLVLPPRVACVQIVIIPCGITASLPEEEKEARLLAAGIRVKSDLRDNYSPGWKFNHWELKGVPIRLEVGPKDMQQRQCVAVRRDSGAKVTIPEAEVETKLKLIEISVFVFVRASNDLKTHMVAAETMEQFQKELDQGKIVQIPFCGDIDCEDCIKKTTTKDQDLEPGAPSMGAKSLCIPFSPLKTLQPGQACVNCKQPAKYYTMFGRSY</sequence>
<dbReference type="Gene3D" id="3.40.50.800">
    <property type="entry name" value="Anticodon-binding domain"/>
    <property type="match status" value="1"/>
</dbReference>
<feature type="region of interest" description="Disordered" evidence="19">
    <location>
        <begin position="817"/>
        <end position="849"/>
    </location>
</feature>
<dbReference type="InterPro" id="IPR049437">
    <property type="entry name" value="tRNA-synt_1c_C2"/>
</dbReference>
<proteinExistence type="inferred from homology"/>
<evidence type="ECO:0000256" key="8">
    <source>
        <dbReference type="ARBA" id="ARBA00022833"/>
    </source>
</evidence>
<evidence type="ECO:0000256" key="9">
    <source>
        <dbReference type="ARBA" id="ARBA00022840"/>
    </source>
</evidence>
<dbReference type="Pfam" id="PF00458">
    <property type="entry name" value="WHEP-TRS"/>
    <property type="match status" value="2"/>
</dbReference>
<dbReference type="InterPro" id="IPR001412">
    <property type="entry name" value="aa-tRNA-synth_I_CS"/>
</dbReference>
<evidence type="ECO:0000313" key="23">
    <source>
        <dbReference type="Proteomes" id="UP000694558"/>
    </source>
</evidence>
<keyword evidence="10" id="KW-0694">RNA-binding</keyword>
<dbReference type="GO" id="GO:0006433">
    <property type="term" value="P:prolyl-tRNA aminoacylation"/>
    <property type="evidence" value="ECO:0007669"/>
    <property type="project" value="InterPro"/>
</dbReference>
<evidence type="ECO:0000259" key="21">
    <source>
        <dbReference type="PROSITE" id="PS51185"/>
    </source>
</evidence>
<evidence type="ECO:0000256" key="14">
    <source>
        <dbReference type="ARBA" id="ARBA00047366"/>
    </source>
</evidence>
<dbReference type="InterPro" id="IPR033721">
    <property type="entry name" value="ProRS_core_arch_euk"/>
</dbReference>
<dbReference type="CDD" id="cd00936">
    <property type="entry name" value="WEPRS_RNA"/>
    <property type="match status" value="2"/>
</dbReference>
<feature type="domain" description="Aminoacyl-transfer RNA synthetases class-II family profile" evidence="20">
    <location>
        <begin position="994"/>
        <end position="1245"/>
    </location>
</feature>
<keyword evidence="8" id="KW-0862">Zinc</keyword>
<evidence type="ECO:0000256" key="15">
    <source>
        <dbReference type="ARBA" id="ARBA00050792"/>
    </source>
</evidence>
<dbReference type="PANTHER" id="PTHR43382:SF2">
    <property type="entry name" value="BIFUNCTIONAL GLUTAMATE_PROLINE--TRNA LIGASE"/>
    <property type="match status" value="1"/>
</dbReference>
<evidence type="ECO:0000256" key="13">
    <source>
        <dbReference type="ARBA" id="ARBA00023268"/>
    </source>
</evidence>
<dbReference type="PROSITE" id="PS00762">
    <property type="entry name" value="WHEP_TRS_1"/>
    <property type="match status" value="1"/>
</dbReference>
<dbReference type="InterPro" id="IPR020059">
    <property type="entry name" value="Glu/Gln-tRNA-synth_Ib_codon-bd"/>
</dbReference>
<dbReference type="SUPFAM" id="SSF64586">
    <property type="entry name" value="C-terminal domain of ProRS"/>
    <property type="match status" value="1"/>
</dbReference>
<feature type="domain" description="WHEP-TRS" evidence="21">
    <location>
        <begin position="754"/>
        <end position="824"/>
    </location>
</feature>
<dbReference type="Proteomes" id="UP000694558">
    <property type="component" value="Chromosome 5"/>
</dbReference>
<dbReference type="PROSITE" id="PS50862">
    <property type="entry name" value="AA_TRNA_LIGASE_II"/>
    <property type="match status" value="1"/>
</dbReference>
<evidence type="ECO:0000256" key="5">
    <source>
        <dbReference type="ARBA" id="ARBA00022598"/>
    </source>
</evidence>
<dbReference type="Pfam" id="PF09180">
    <property type="entry name" value="ProRS-C_1"/>
    <property type="match status" value="1"/>
</dbReference>
<dbReference type="InterPro" id="IPR020056">
    <property type="entry name" value="Rbsml_bL25/Gln-tRNA_synth_N"/>
</dbReference>
<dbReference type="SMART" id="SM00946">
    <property type="entry name" value="ProRS-C_1"/>
    <property type="match status" value="1"/>
</dbReference>
<dbReference type="SUPFAM" id="SSF50715">
    <property type="entry name" value="Ribosomal protein L25-like"/>
    <property type="match status" value="1"/>
</dbReference>
<dbReference type="HAMAP" id="MF_02076">
    <property type="entry name" value="Glu_tRNA_synth_type2"/>
    <property type="match status" value="1"/>
</dbReference>
<dbReference type="InterPro" id="IPR004499">
    <property type="entry name" value="Pro-tRNA-ligase_IIa_arc-type"/>
</dbReference>
<dbReference type="InterPro" id="IPR016061">
    <property type="entry name" value="Pro-tRNA_ligase_II_C"/>
</dbReference>
<dbReference type="InterPro" id="IPR014729">
    <property type="entry name" value="Rossmann-like_a/b/a_fold"/>
</dbReference>
<dbReference type="CDD" id="cd00778">
    <property type="entry name" value="ProRS_core_arch_euk"/>
    <property type="match status" value="1"/>
</dbReference>
<keyword evidence="13" id="KW-0511">Multifunctional enzyme</keyword>
<dbReference type="InterPro" id="IPR020061">
    <property type="entry name" value="Glu_tRNA_lig_a-bdl"/>
</dbReference>
<keyword evidence="5" id="KW-0436">Ligase</keyword>
<dbReference type="NCBIfam" id="TIGR00408">
    <property type="entry name" value="proS_fam_I"/>
    <property type="match status" value="1"/>
</dbReference>
<reference evidence="22" key="2">
    <citation type="submission" date="2025-08" db="UniProtKB">
        <authorList>
            <consortium name="Ensembl"/>
        </authorList>
    </citation>
    <scope>IDENTIFICATION</scope>
</reference>
<keyword evidence="11" id="KW-0648">Protein biosynthesis</keyword>
<evidence type="ECO:0000256" key="4">
    <source>
        <dbReference type="ARBA" id="ARBA00022553"/>
    </source>
</evidence>
<dbReference type="InterPro" id="IPR004154">
    <property type="entry name" value="Anticodon-bd"/>
</dbReference>
<dbReference type="CDD" id="cd00807">
    <property type="entry name" value="GlnRS_core"/>
    <property type="match status" value="1"/>
</dbReference>
<dbReference type="GO" id="GO:0004818">
    <property type="term" value="F:glutamate-tRNA ligase activity"/>
    <property type="evidence" value="ECO:0007669"/>
    <property type="project" value="UniProtKB-EC"/>
</dbReference>
<dbReference type="Pfam" id="PF03129">
    <property type="entry name" value="HGTP_anticodon"/>
    <property type="match status" value="1"/>
</dbReference>
<evidence type="ECO:0000256" key="7">
    <source>
        <dbReference type="ARBA" id="ARBA00022741"/>
    </source>
</evidence>
<accession>A0A8D3AI29</accession>
<evidence type="ECO:0000256" key="11">
    <source>
        <dbReference type="ARBA" id="ARBA00022917"/>
    </source>
</evidence>
<dbReference type="FunFam" id="1.10.287.10:FF:000006">
    <property type="entry name" value="Bifunctional glutamate/proline--tRNA ligase"/>
    <property type="match status" value="1"/>
</dbReference>
<gene>
    <name evidence="22" type="primary">eprs1</name>
</gene>
<reference evidence="22" key="1">
    <citation type="submission" date="2023-05" db="EMBL/GenBank/DDBJ databases">
        <title>High-quality long-read genome of Scophthalmus maximus.</title>
        <authorList>
            <person name="Lien S."/>
            <person name="Martinez P."/>
        </authorList>
    </citation>
    <scope>NUCLEOTIDE SEQUENCE [LARGE SCALE GENOMIC DNA]</scope>
</reference>
<dbReference type="GO" id="GO:0004827">
    <property type="term" value="F:proline-tRNA ligase activity"/>
    <property type="evidence" value="ECO:0007669"/>
    <property type="project" value="UniProtKB-EC"/>
</dbReference>
<dbReference type="InterPro" id="IPR006195">
    <property type="entry name" value="aa-tRNA-synth_II"/>
</dbReference>
<dbReference type="Gene3D" id="1.10.1160.10">
    <property type="entry name" value="Glutamyl-trna Synthetase, Domain 2"/>
    <property type="match status" value="1"/>
</dbReference>
<dbReference type="InterPro" id="IPR036621">
    <property type="entry name" value="Anticodon-bd_dom_sf"/>
</dbReference>
<dbReference type="SUPFAM" id="SSF47060">
    <property type="entry name" value="S15/NS1 RNA-binding domain"/>
    <property type="match status" value="2"/>
</dbReference>
<evidence type="ECO:0000256" key="3">
    <source>
        <dbReference type="ARBA" id="ARBA00012835"/>
    </source>
</evidence>
<feature type="compositionally biased region" description="Basic and acidic residues" evidence="19">
    <location>
        <begin position="715"/>
        <end position="726"/>
    </location>
</feature>
<dbReference type="SMART" id="SM00991">
    <property type="entry name" value="WHEP-TRS"/>
    <property type="match status" value="2"/>
</dbReference>
<evidence type="ECO:0000256" key="18">
    <source>
        <dbReference type="ARBA" id="ARBA00076053"/>
    </source>
</evidence>
<dbReference type="Gene3D" id="1.20.1050.130">
    <property type="match status" value="1"/>
</dbReference>
<keyword evidence="6" id="KW-0479">Metal-binding</keyword>
<protein>
    <recommendedName>
        <fullName evidence="17">Bifunctional glutamate/proline--tRNA ligase</fullName>
        <ecNumber evidence="2">6.1.1.15</ecNumber>
        <ecNumber evidence="3">6.1.1.17</ecNumber>
    </recommendedName>
    <alternativeName>
        <fullName evidence="18">Bifunctional aminoacyl-tRNA synthetase</fullName>
    </alternativeName>
</protein>
<dbReference type="CDD" id="cd10309">
    <property type="entry name" value="GST_C_GluProRS_N"/>
    <property type="match status" value="1"/>
</dbReference>
<dbReference type="SUPFAM" id="SSF47616">
    <property type="entry name" value="GST C-terminal domain-like"/>
    <property type="match status" value="1"/>
</dbReference>
<dbReference type="InterPro" id="IPR017449">
    <property type="entry name" value="Pro-tRNA_synth_II"/>
</dbReference>
<dbReference type="HAMAP" id="MF_01571">
    <property type="entry name" value="Pro_tRNA_synth_type3"/>
    <property type="match status" value="1"/>
</dbReference>
<dbReference type="FunFam" id="1.10.1160.10:FF:000001">
    <property type="entry name" value="Glutamine--tRNA ligase"/>
    <property type="match status" value="1"/>
</dbReference>
<evidence type="ECO:0000256" key="6">
    <source>
        <dbReference type="ARBA" id="ARBA00022723"/>
    </source>
</evidence>
<keyword evidence="9" id="KW-0067">ATP-binding</keyword>
<dbReference type="Pfam" id="PF20974">
    <property type="entry name" value="tRNA-synt_1c_C2"/>
    <property type="match status" value="1"/>
</dbReference>